<dbReference type="EMBL" id="VSSQ01105271">
    <property type="protein sequence ID" value="MPN45404.1"/>
    <property type="molecule type" value="Genomic_DNA"/>
</dbReference>
<protein>
    <submittedName>
        <fullName evidence="1">Uncharacterized protein</fullName>
    </submittedName>
</protein>
<evidence type="ECO:0000313" key="1">
    <source>
        <dbReference type="EMBL" id="MPN45404.1"/>
    </source>
</evidence>
<reference evidence="1" key="1">
    <citation type="submission" date="2019-08" db="EMBL/GenBank/DDBJ databases">
        <authorList>
            <person name="Kucharzyk K."/>
            <person name="Murdoch R.W."/>
            <person name="Higgins S."/>
            <person name="Loffler F."/>
        </authorList>
    </citation>
    <scope>NUCLEOTIDE SEQUENCE</scope>
</reference>
<name>A0A645IAP9_9ZZZZ</name>
<comment type="caution">
    <text evidence="1">The sequence shown here is derived from an EMBL/GenBank/DDBJ whole genome shotgun (WGS) entry which is preliminary data.</text>
</comment>
<accession>A0A645IAP9</accession>
<sequence length="148" mass="15624">MALSVVLILFISCASFPLFLIRKASSSSWVGAAYAILQLTSSPALSFSKVRLANKFSCQECTAANGCLGTSSTTVRTCSFLQAFKNNSTVLMISGWPLSLAASLFSSFRPGCLSLAGCCSSSLAAGGFSPLGRSSWKETMLPFFIFLT</sequence>
<dbReference type="AlphaFoldDB" id="A0A645IAP9"/>
<proteinExistence type="predicted"/>
<organism evidence="1">
    <name type="scientific">bioreactor metagenome</name>
    <dbReference type="NCBI Taxonomy" id="1076179"/>
    <lineage>
        <taxon>unclassified sequences</taxon>
        <taxon>metagenomes</taxon>
        <taxon>ecological metagenomes</taxon>
    </lineage>
</organism>
<gene>
    <name evidence="1" type="ORF">SDC9_192971</name>
</gene>